<name>A0AAW9NAL5_9BACI</name>
<sequence>MENRTISTKQRIYHGKSDYIDETADISWKIGYIMENRIISTKISNISSKIGLYLRKL</sequence>
<dbReference type="Proteomes" id="UP001307168">
    <property type="component" value="Unassembled WGS sequence"/>
</dbReference>
<accession>A0AAW9NAL5</accession>
<comment type="caution">
    <text evidence="1">The sequence shown here is derived from an EMBL/GenBank/DDBJ whole genome shotgun (WGS) entry which is preliminary data.</text>
</comment>
<keyword evidence="2" id="KW-1185">Reference proteome</keyword>
<protein>
    <submittedName>
        <fullName evidence="1">Uncharacterized protein</fullName>
    </submittedName>
</protein>
<evidence type="ECO:0000313" key="1">
    <source>
        <dbReference type="EMBL" id="MEC0272235.1"/>
    </source>
</evidence>
<dbReference type="RefSeq" id="WP_367406178.1">
    <property type="nucleotide sequence ID" value="NZ_JARNBH010000004.1"/>
</dbReference>
<organism evidence="1 2">
    <name type="scientific">Peribacillus castrilensis</name>
    <dbReference type="NCBI Taxonomy" id="2897690"/>
    <lineage>
        <taxon>Bacteria</taxon>
        <taxon>Bacillati</taxon>
        <taxon>Bacillota</taxon>
        <taxon>Bacilli</taxon>
        <taxon>Bacillales</taxon>
        <taxon>Bacillaceae</taxon>
        <taxon>Peribacillus</taxon>
    </lineage>
</organism>
<evidence type="ECO:0000313" key="2">
    <source>
        <dbReference type="Proteomes" id="UP001307168"/>
    </source>
</evidence>
<gene>
    <name evidence="1" type="ORF">P4706_04035</name>
</gene>
<dbReference type="EMBL" id="JARNBH010000004">
    <property type="protein sequence ID" value="MEC0272235.1"/>
    <property type="molecule type" value="Genomic_DNA"/>
</dbReference>
<proteinExistence type="predicted"/>
<dbReference type="AlphaFoldDB" id="A0AAW9NAL5"/>
<reference evidence="1 2" key="1">
    <citation type="submission" date="2023-03" db="EMBL/GenBank/DDBJ databases">
        <title>Bacillus Genome Sequencing.</title>
        <authorList>
            <person name="Dunlap C."/>
        </authorList>
    </citation>
    <scope>NUCLEOTIDE SEQUENCE [LARGE SCALE GENOMIC DNA]</scope>
    <source>
        <strain evidence="1 2">B-41290</strain>
    </source>
</reference>